<dbReference type="VEuPathDB" id="ToxoDB:EMH_0001370"/>
<evidence type="ECO:0000256" key="7">
    <source>
        <dbReference type="ARBA" id="ARBA00023128"/>
    </source>
</evidence>
<feature type="transmembrane region" description="Helical" evidence="11">
    <location>
        <begin position="202"/>
        <end position="222"/>
    </location>
</feature>
<keyword evidence="5" id="KW-0677">Repeat</keyword>
<dbReference type="InterPro" id="IPR023395">
    <property type="entry name" value="MCP_dom_sf"/>
</dbReference>
<dbReference type="InterPro" id="IPR018108">
    <property type="entry name" value="MCP_transmembrane"/>
</dbReference>
<organism evidence="12 13">
    <name type="scientific">Eimeria mitis</name>
    <dbReference type="NCBI Taxonomy" id="44415"/>
    <lineage>
        <taxon>Eukaryota</taxon>
        <taxon>Sar</taxon>
        <taxon>Alveolata</taxon>
        <taxon>Apicomplexa</taxon>
        <taxon>Conoidasida</taxon>
        <taxon>Coccidia</taxon>
        <taxon>Eucoccidiorida</taxon>
        <taxon>Eimeriorina</taxon>
        <taxon>Eimeriidae</taxon>
        <taxon>Eimeria</taxon>
    </lineage>
</organism>
<dbReference type="RefSeq" id="XP_013351018.1">
    <property type="nucleotide sequence ID" value="XM_013495564.1"/>
</dbReference>
<dbReference type="PROSITE" id="PS50920">
    <property type="entry name" value="SOLCAR"/>
    <property type="match status" value="3"/>
</dbReference>
<dbReference type="Gene3D" id="1.50.40.10">
    <property type="entry name" value="Mitochondrial carrier domain"/>
    <property type="match status" value="2"/>
</dbReference>
<dbReference type="GO" id="GO:0031966">
    <property type="term" value="C:mitochondrial membrane"/>
    <property type="evidence" value="ECO:0007669"/>
    <property type="project" value="UniProtKB-SubCell"/>
</dbReference>
<feature type="repeat" description="Solcar" evidence="9">
    <location>
        <begin position="20"/>
        <end position="115"/>
    </location>
</feature>
<dbReference type="InterPro" id="IPR002067">
    <property type="entry name" value="MCP"/>
</dbReference>
<sequence length="355" mass="38071">MTTAVTEEAPRYPRLPADLQGLPATMASASVAGLLSRALIHPLDTAKAVIQVQVKAAPRHGVQTLLGSSRTLQTLTSLWRKEGLVGLYRGFGITAGLAVPATCLYFSAYEVLKARLLWLSRSHEEQQQQPEAAAADISFTRALLLDSVCGFTAEAIACLLYLPMDVCKERLQVYTSMQPDAVQKRKPTLADVARMGGLRGLYSGYGATLLSFGPFSALFFTLNHQFGKATSRLLQPAEAEGSSGRPSSSSAAAPSSPLLAASVAGAAGGCAAFLTAPLDKVKLRLQVQVEASAGRRPPFYYKHFFHGLISLCKTEGVAGCFAGVGARTMFHSASLFMTFLFMQNARNLYCRYFEA</sequence>
<evidence type="ECO:0000256" key="4">
    <source>
        <dbReference type="ARBA" id="ARBA00022692"/>
    </source>
</evidence>
<dbReference type="GO" id="GO:0015093">
    <property type="term" value="F:ferrous iron transmembrane transporter activity"/>
    <property type="evidence" value="ECO:0007669"/>
    <property type="project" value="TreeGrafter"/>
</dbReference>
<dbReference type="PRINTS" id="PR00926">
    <property type="entry name" value="MITOCARRIER"/>
</dbReference>
<dbReference type="PANTHER" id="PTHR45758:SF19">
    <property type="entry name" value="CARRIER PROTEIN, PUTATIVE-RELATED"/>
    <property type="match status" value="1"/>
</dbReference>
<feature type="transmembrane region" description="Helical" evidence="11">
    <location>
        <begin position="87"/>
        <end position="108"/>
    </location>
</feature>
<comment type="similarity">
    <text evidence="2 10">Belongs to the mitochondrial carrier (TC 2.A.29) family.</text>
</comment>
<accession>U6JSQ6</accession>
<dbReference type="AlphaFoldDB" id="U6JSQ6"/>
<evidence type="ECO:0000256" key="2">
    <source>
        <dbReference type="ARBA" id="ARBA00006375"/>
    </source>
</evidence>
<dbReference type="OrthoDB" id="250329at2759"/>
<evidence type="ECO:0000256" key="6">
    <source>
        <dbReference type="ARBA" id="ARBA00022989"/>
    </source>
</evidence>
<dbReference type="EMBL" id="HG681376">
    <property type="protein sequence ID" value="CDJ28444.1"/>
    <property type="molecule type" value="Genomic_DNA"/>
</dbReference>
<evidence type="ECO:0000256" key="1">
    <source>
        <dbReference type="ARBA" id="ARBA00004225"/>
    </source>
</evidence>
<dbReference type="Pfam" id="PF00153">
    <property type="entry name" value="Mito_carr"/>
    <property type="match status" value="3"/>
</dbReference>
<feature type="transmembrane region" description="Helical" evidence="11">
    <location>
        <begin position="142"/>
        <end position="162"/>
    </location>
</feature>
<protein>
    <submittedName>
        <fullName evidence="12">Mitochondrial carrier domain-containing protein, putative</fullName>
    </submittedName>
</protein>
<dbReference type="SUPFAM" id="SSF103506">
    <property type="entry name" value="Mitochondrial carrier"/>
    <property type="match status" value="1"/>
</dbReference>
<feature type="repeat" description="Solcar" evidence="9">
    <location>
        <begin position="255"/>
        <end position="348"/>
    </location>
</feature>
<feature type="repeat" description="Solcar" evidence="9">
    <location>
        <begin position="141"/>
        <end position="229"/>
    </location>
</feature>
<dbReference type="Proteomes" id="UP000030744">
    <property type="component" value="Unassembled WGS sequence"/>
</dbReference>
<dbReference type="GO" id="GO:0048250">
    <property type="term" value="P:iron import into the mitochondrion"/>
    <property type="evidence" value="ECO:0007669"/>
    <property type="project" value="TreeGrafter"/>
</dbReference>
<evidence type="ECO:0000256" key="3">
    <source>
        <dbReference type="ARBA" id="ARBA00022448"/>
    </source>
</evidence>
<keyword evidence="8 9" id="KW-0472">Membrane</keyword>
<keyword evidence="13" id="KW-1185">Reference proteome</keyword>
<gene>
    <name evidence="12" type="ORF">EMH_0001370</name>
</gene>
<reference evidence="12" key="1">
    <citation type="submission" date="2013-10" db="EMBL/GenBank/DDBJ databases">
        <title>Genomic analysis of the causative agents of coccidiosis in chickens.</title>
        <authorList>
            <person name="Reid A.J."/>
            <person name="Blake D."/>
            <person name="Billington K."/>
            <person name="Browne H."/>
            <person name="Dunn M."/>
            <person name="Hung S."/>
            <person name="Kawahara F."/>
            <person name="Miranda-Saavedra D."/>
            <person name="Mourier T."/>
            <person name="Nagra H."/>
            <person name="Otto T.D."/>
            <person name="Rawlings N."/>
            <person name="Sanchez A."/>
            <person name="Sanders M."/>
            <person name="Subramaniam C."/>
            <person name="Tay Y."/>
            <person name="Dear P."/>
            <person name="Doerig C."/>
            <person name="Gruber A."/>
            <person name="Parkinson J."/>
            <person name="Shirley M."/>
            <person name="Wan K.L."/>
            <person name="Berriman M."/>
            <person name="Tomley F."/>
            <person name="Pain A."/>
        </authorList>
    </citation>
    <scope>NUCLEOTIDE SEQUENCE [LARGE SCALE GENOMIC DNA]</scope>
    <source>
        <strain evidence="12">Houghton</strain>
    </source>
</reference>
<evidence type="ECO:0000256" key="5">
    <source>
        <dbReference type="ARBA" id="ARBA00022737"/>
    </source>
</evidence>
<dbReference type="GeneID" id="25375212"/>
<dbReference type="PANTHER" id="PTHR45758">
    <property type="entry name" value="MITOFERRIN-1-RELATED"/>
    <property type="match status" value="1"/>
</dbReference>
<name>U6JSQ6_9EIME</name>
<evidence type="ECO:0000256" key="8">
    <source>
        <dbReference type="ARBA" id="ARBA00023136"/>
    </source>
</evidence>
<keyword evidence="6 11" id="KW-1133">Transmembrane helix</keyword>
<comment type="subcellular location">
    <subcellularLocation>
        <location evidence="1">Mitochondrion membrane</location>
        <topology evidence="1">Multi-pass membrane protein</topology>
    </subcellularLocation>
</comment>
<evidence type="ECO:0000256" key="10">
    <source>
        <dbReference type="RuleBase" id="RU000488"/>
    </source>
</evidence>
<feature type="transmembrane region" description="Helical" evidence="11">
    <location>
        <begin position="258"/>
        <end position="278"/>
    </location>
</feature>
<evidence type="ECO:0000256" key="11">
    <source>
        <dbReference type="SAM" id="Phobius"/>
    </source>
</evidence>
<keyword evidence="4 9" id="KW-0812">Transmembrane</keyword>
<keyword evidence="7" id="KW-0496">Mitochondrion</keyword>
<keyword evidence="3 10" id="KW-0813">Transport</keyword>
<evidence type="ECO:0000256" key="9">
    <source>
        <dbReference type="PROSITE-ProRule" id="PRU00282"/>
    </source>
</evidence>
<evidence type="ECO:0000313" key="13">
    <source>
        <dbReference type="Proteomes" id="UP000030744"/>
    </source>
</evidence>
<proteinExistence type="inferred from homology"/>
<reference evidence="12" key="2">
    <citation type="submission" date="2013-10" db="EMBL/GenBank/DDBJ databases">
        <authorList>
            <person name="Aslett M."/>
        </authorList>
    </citation>
    <scope>NUCLEOTIDE SEQUENCE [LARGE SCALE GENOMIC DNA]</scope>
    <source>
        <strain evidence="12">Houghton</strain>
    </source>
</reference>
<evidence type="ECO:0000313" key="12">
    <source>
        <dbReference type="EMBL" id="CDJ28444.1"/>
    </source>
</evidence>